<reference evidence="2" key="2">
    <citation type="submission" date="2023-05" db="EMBL/GenBank/DDBJ databases">
        <authorList>
            <consortium name="Lawrence Berkeley National Laboratory"/>
            <person name="Steindorff A."/>
            <person name="Hensen N."/>
            <person name="Bonometti L."/>
            <person name="Westerberg I."/>
            <person name="Brannstrom I.O."/>
            <person name="Guillou S."/>
            <person name="Cros-Aarteil S."/>
            <person name="Calhoun S."/>
            <person name="Haridas S."/>
            <person name="Kuo A."/>
            <person name="Mondo S."/>
            <person name="Pangilinan J."/>
            <person name="Riley R."/>
            <person name="Labutti K."/>
            <person name="Andreopoulos B."/>
            <person name="Lipzen A."/>
            <person name="Chen C."/>
            <person name="Yanf M."/>
            <person name="Daum C."/>
            <person name="Ng V."/>
            <person name="Clum A."/>
            <person name="Ohm R."/>
            <person name="Martin F."/>
            <person name="Silar P."/>
            <person name="Natvig D."/>
            <person name="Lalanne C."/>
            <person name="Gautier V."/>
            <person name="Ament-Velasquez S.L."/>
            <person name="Kruys A."/>
            <person name="Hutchinson M.I."/>
            <person name="Powell A.J."/>
            <person name="Barry K."/>
            <person name="Miller A.N."/>
            <person name="Grigoriev I.V."/>
            <person name="Debuchy R."/>
            <person name="Gladieux P."/>
            <person name="Thoren M.H."/>
            <person name="Johannesson H."/>
        </authorList>
    </citation>
    <scope>NUCLEOTIDE SEQUENCE</scope>
    <source>
        <strain evidence="2">CBS 359.72</strain>
    </source>
</reference>
<dbReference type="AlphaFoldDB" id="A0AAN7CMP4"/>
<name>A0AAN7CMP4_9PEZI</name>
<reference evidence="2" key="1">
    <citation type="journal article" date="2023" name="Mol. Phylogenet. Evol.">
        <title>Genome-scale phylogeny and comparative genomics of the fungal order Sordariales.</title>
        <authorList>
            <person name="Hensen N."/>
            <person name="Bonometti L."/>
            <person name="Westerberg I."/>
            <person name="Brannstrom I.O."/>
            <person name="Guillou S."/>
            <person name="Cros-Aarteil S."/>
            <person name="Calhoun S."/>
            <person name="Haridas S."/>
            <person name="Kuo A."/>
            <person name="Mondo S."/>
            <person name="Pangilinan J."/>
            <person name="Riley R."/>
            <person name="LaButti K."/>
            <person name="Andreopoulos B."/>
            <person name="Lipzen A."/>
            <person name="Chen C."/>
            <person name="Yan M."/>
            <person name="Daum C."/>
            <person name="Ng V."/>
            <person name="Clum A."/>
            <person name="Steindorff A."/>
            <person name="Ohm R.A."/>
            <person name="Martin F."/>
            <person name="Silar P."/>
            <person name="Natvig D.O."/>
            <person name="Lalanne C."/>
            <person name="Gautier V."/>
            <person name="Ament-Velasquez S.L."/>
            <person name="Kruys A."/>
            <person name="Hutchinson M.I."/>
            <person name="Powell A.J."/>
            <person name="Barry K."/>
            <person name="Miller A.N."/>
            <person name="Grigoriev I.V."/>
            <person name="Debuchy R."/>
            <person name="Gladieux P."/>
            <person name="Hiltunen Thoren M."/>
            <person name="Johannesson H."/>
        </authorList>
    </citation>
    <scope>NUCLEOTIDE SEQUENCE</scope>
    <source>
        <strain evidence="2">CBS 359.72</strain>
    </source>
</reference>
<feature type="chain" id="PRO_5042952522" evidence="1">
    <location>
        <begin position="19"/>
        <end position="64"/>
    </location>
</feature>
<sequence>MKLTAIFTVIGLVASVAASPVPEPEVPANIERRSCPAGNILESCIVQCRTAKCRACCNVGCVIC</sequence>
<protein>
    <submittedName>
        <fullName evidence="2">Uncharacterized protein</fullName>
    </submittedName>
</protein>
<evidence type="ECO:0000313" key="2">
    <source>
        <dbReference type="EMBL" id="KAK4243578.1"/>
    </source>
</evidence>
<evidence type="ECO:0000256" key="1">
    <source>
        <dbReference type="SAM" id="SignalP"/>
    </source>
</evidence>
<dbReference type="Proteomes" id="UP001303647">
    <property type="component" value="Unassembled WGS sequence"/>
</dbReference>
<feature type="signal peptide" evidence="1">
    <location>
        <begin position="1"/>
        <end position="18"/>
    </location>
</feature>
<comment type="caution">
    <text evidence="2">The sequence shown here is derived from an EMBL/GenBank/DDBJ whole genome shotgun (WGS) entry which is preliminary data.</text>
</comment>
<proteinExistence type="predicted"/>
<evidence type="ECO:0000313" key="3">
    <source>
        <dbReference type="Proteomes" id="UP001303647"/>
    </source>
</evidence>
<keyword evidence="1" id="KW-0732">Signal</keyword>
<keyword evidence="3" id="KW-1185">Reference proteome</keyword>
<gene>
    <name evidence="2" type="ORF">C7999DRAFT_36083</name>
</gene>
<dbReference type="EMBL" id="MU857801">
    <property type="protein sequence ID" value="KAK4243578.1"/>
    <property type="molecule type" value="Genomic_DNA"/>
</dbReference>
<organism evidence="2 3">
    <name type="scientific">Corynascus novoguineensis</name>
    <dbReference type="NCBI Taxonomy" id="1126955"/>
    <lineage>
        <taxon>Eukaryota</taxon>
        <taxon>Fungi</taxon>
        <taxon>Dikarya</taxon>
        <taxon>Ascomycota</taxon>
        <taxon>Pezizomycotina</taxon>
        <taxon>Sordariomycetes</taxon>
        <taxon>Sordariomycetidae</taxon>
        <taxon>Sordariales</taxon>
        <taxon>Chaetomiaceae</taxon>
        <taxon>Corynascus</taxon>
    </lineage>
</organism>
<accession>A0AAN7CMP4</accession>